<evidence type="ECO:0000256" key="1">
    <source>
        <dbReference type="SAM" id="MobiDB-lite"/>
    </source>
</evidence>
<dbReference type="Proteomes" id="UP001066276">
    <property type="component" value="Chromosome 11"/>
</dbReference>
<comment type="caution">
    <text evidence="2">The sequence shown here is derived from an EMBL/GenBank/DDBJ whole genome shotgun (WGS) entry which is preliminary data.</text>
</comment>
<evidence type="ECO:0000313" key="2">
    <source>
        <dbReference type="EMBL" id="KAJ1090887.1"/>
    </source>
</evidence>
<reference evidence="2" key="1">
    <citation type="journal article" date="2022" name="bioRxiv">
        <title>Sequencing and chromosome-scale assembly of the giantPleurodeles waltlgenome.</title>
        <authorList>
            <person name="Brown T."/>
            <person name="Elewa A."/>
            <person name="Iarovenko S."/>
            <person name="Subramanian E."/>
            <person name="Araus A.J."/>
            <person name="Petzold A."/>
            <person name="Susuki M."/>
            <person name="Suzuki K.-i.T."/>
            <person name="Hayashi T."/>
            <person name="Toyoda A."/>
            <person name="Oliveira C."/>
            <person name="Osipova E."/>
            <person name="Leigh N.D."/>
            <person name="Simon A."/>
            <person name="Yun M.H."/>
        </authorList>
    </citation>
    <scope>NUCLEOTIDE SEQUENCE</scope>
    <source>
        <strain evidence="2">20211129_DDA</strain>
        <tissue evidence="2">Liver</tissue>
    </source>
</reference>
<dbReference type="EMBL" id="JANPWB010000015">
    <property type="protein sequence ID" value="KAJ1090887.1"/>
    <property type="molecule type" value="Genomic_DNA"/>
</dbReference>
<organism evidence="2 3">
    <name type="scientific">Pleurodeles waltl</name>
    <name type="common">Iberian ribbed newt</name>
    <dbReference type="NCBI Taxonomy" id="8319"/>
    <lineage>
        <taxon>Eukaryota</taxon>
        <taxon>Metazoa</taxon>
        <taxon>Chordata</taxon>
        <taxon>Craniata</taxon>
        <taxon>Vertebrata</taxon>
        <taxon>Euteleostomi</taxon>
        <taxon>Amphibia</taxon>
        <taxon>Batrachia</taxon>
        <taxon>Caudata</taxon>
        <taxon>Salamandroidea</taxon>
        <taxon>Salamandridae</taxon>
        <taxon>Pleurodelinae</taxon>
        <taxon>Pleurodeles</taxon>
    </lineage>
</organism>
<keyword evidence="3" id="KW-1185">Reference proteome</keyword>
<protein>
    <submittedName>
        <fullName evidence="2">Uncharacterized protein</fullName>
    </submittedName>
</protein>
<name>A0AAV7LKH0_PLEWA</name>
<proteinExistence type="predicted"/>
<dbReference type="AlphaFoldDB" id="A0AAV7LKH0"/>
<gene>
    <name evidence="2" type="ORF">NDU88_004015</name>
</gene>
<sequence length="114" mass="11744">MSAALRPTGVTGLSTQRGLAADRGGPGIGLYRGPGLRCCGAVYDCGEPSRGLGWSRSGPRANATGDNCRIARVTDEASPAGALHLSKSKVRHDRFGALRPEGDTLGTDVRGLPN</sequence>
<feature type="region of interest" description="Disordered" evidence="1">
    <location>
        <begin position="1"/>
        <end position="26"/>
    </location>
</feature>
<accession>A0AAV7LKH0</accession>
<evidence type="ECO:0000313" key="3">
    <source>
        <dbReference type="Proteomes" id="UP001066276"/>
    </source>
</evidence>